<dbReference type="PIRSF" id="PIRSF000138">
    <property type="entry name" value="Al-hdrx_acd_dh"/>
    <property type="match status" value="1"/>
</dbReference>
<dbReference type="SUPFAM" id="SSF51395">
    <property type="entry name" value="FMN-linked oxidoreductases"/>
    <property type="match status" value="1"/>
</dbReference>
<gene>
    <name evidence="9" type="primary">lldD</name>
    <name evidence="9" type="ORF">CR159_10915</name>
</gene>
<feature type="binding site" evidence="7">
    <location>
        <position position="277"/>
    </location>
    <ligand>
        <name>glyoxylate</name>
        <dbReference type="ChEBI" id="CHEBI:36655"/>
    </ligand>
</feature>
<dbReference type="InterPro" id="IPR008259">
    <property type="entry name" value="FMN_hydac_DH_AS"/>
</dbReference>
<evidence type="ECO:0000256" key="4">
    <source>
        <dbReference type="ARBA" id="ARBA00023002"/>
    </source>
</evidence>
<comment type="cofactor">
    <cofactor evidence="1">
        <name>FMN</name>
        <dbReference type="ChEBI" id="CHEBI:58210"/>
    </cofactor>
</comment>
<feature type="binding site" evidence="7">
    <location>
        <begin position="78"/>
        <end position="80"/>
    </location>
    <ligand>
        <name>FMN</name>
        <dbReference type="ChEBI" id="CHEBI:58210"/>
    </ligand>
</feature>
<keyword evidence="2 7" id="KW-0285">Flavoprotein</keyword>
<dbReference type="GO" id="GO:0004460">
    <property type="term" value="F:L-lactate dehydrogenase (cytochrome) activity"/>
    <property type="evidence" value="ECO:0007669"/>
    <property type="project" value="UniProtKB-EC"/>
</dbReference>
<keyword evidence="4 9" id="KW-0560">Oxidoreductase</keyword>
<dbReference type="PROSITE" id="PS00557">
    <property type="entry name" value="FMN_HYDROXY_ACID_DH_1"/>
    <property type="match status" value="1"/>
</dbReference>
<feature type="binding site" evidence="7">
    <location>
        <begin position="308"/>
        <end position="312"/>
    </location>
    <ligand>
        <name>FMN</name>
        <dbReference type="ChEBI" id="CHEBI:58210"/>
    </ligand>
</feature>
<protein>
    <submittedName>
        <fullName evidence="9">Alpha-hydroxy-acid oxidizing enzyme</fullName>
        <ecNumber evidence="9">1.1.2.3</ecNumber>
    </submittedName>
</protein>
<accession>A0A2N4U465</accession>
<feature type="binding site" evidence="7">
    <location>
        <begin position="331"/>
        <end position="332"/>
    </location>
    <ligand>
        <name>FMN</name>
        <dbReference type="ChEBI" id="CHEBI:58210"/>
    </ligand>
</feature>
<dbReference type="InterPro" id="IPR000262">
    <property type="entry name" value="FMN-dep_DH"/>
</dbReference>
<evidence type="ECO:0000256" key="3">
    <source>
        <dbReference type="ARBA" id="ARBA00022643"/>
    </source>
</evidence>
<feature type="binding site" evidence="7">
    <location>
        <position position="25"/>
    </location>
    <ligand>
        <name>glyoxylate</name>
        <dbReference type="ChEBI" id="CHEBI:36655"/>
    </ligand>
</feature>
<evidence type="ECO:0000313" key="10">
    <source>
        <dbReference type="Proteomes" id="UP000234190"/>
    </source>
</evidence>
<sequence>MDIVTNVEDLRKLSRKKLPKSLFDYMDGGSYNEKTLTENSSDFGELYFKQRVMVNVSQKNLGRSLMGRDYALPFGIAPTGLAGLYYPDGEIVALKAAADWNIPYTLSTVSICSMEQLAESNPYPYWFQLYIMKDRGFTEMLVQRAQAAKCSALVLTVDLPTSGQRHKDLKNGLSVPLRMTAANVLNTLGKPGWLFQMSRTRNRSFGNLKEILSQPNGNMTGLAEWCASQYDDSIDWRDVEWIRRLWKGKLIIKGVLTPEDARKAIDSGCDAIVVSNHGGRQLDGVRSTISSLNRIARAVDKQVEVILDGGIRSGQDVIKSLAMGADFCLVGRPYLYGLACGGRAGLDKLFTILKNEMETSMTLMGLKDVNDIDMQCLDNPLRFAENP</sequence>
<evidence type="ECO:0000256" key="1">
    <source>
        <dbReference type="ARBA" id="ARBA00001917"/>
    </source>
</evidence>
<dbReference type="PANTHER" id="PTHR10578">
    <property type="entry name" value="S -2-HYDROXY-ACID OXIDASE-RELATED"/>
    <property type="match status" value="1"/>
</dbReference>
<evidence type="ECO:0000259" key="8">
    <source>
        <dbReference type="PROSITE" id="PS51349"/>
    </source>
</evidence>
<dbReference type="FunFam" id="3.20.20.70:FF:000029">
    <property type="entry name" value="L-lactate dehydrogenase"/>
    <property type="match status" value="1"/>
</dbReference>
<feature type="active site" description="Proton acceptor" evidence="6">
    <location>
        <position position="277"/>
    </location>
</feature>
<dbReference type="GO" id="GO:0009060">
    <property type="term" value="P:aerobic respiration"/>
    <property type="evidence" value="ECO:0007669"/>
    <property type="project" value="TreeGrafter"/>
</dbReference>
<dbReference type="AlphaFoldDB" id="A0A2N4U465"/>
<feature type="domain" description="FMN hydroxy acid dehydrogenase" evidence="8">
    <location>
        <begin position="1"/>
        <end position="382"/>
    </location>
</feature>
<feature type="binding site" evidence="7">
    <location>
        <position position="156"/>
    </location>
    <ligand>
        <name>FMN</name>
        <dbReference type="ChEBI" id="CHEBI:58210"/>
    </ligand>
</feature>
<dbReference type="InterPro" id="IPR013785">
    <property type="entry name" value="Aldolase_TIM"/>
</dbReference>
<evidence type="ECO:0000256" key="7">
    <source>
        <dbReference type="PIRSR" id="PIRSR000138-2"/>
    </source>
</evidence>
<dbReference type="NCBIfam" id="NF008398">
    <property type="entry name" value="PRK11197.1"/>
    <property type="match status" value="1"/>
</dbReference>
<dbReference type="Gene3D" id="3.20.20.70">
    <property type="entry name" value="Aldolase class I"/>
    <property type="match status" value="1"/>
</dbReference>
<dbReference type="OrthoDB" id="8717062at2"/>
<comment type="caution">
    <text evidence="9">The sequence shown here is derived from an EMBL/GenBank/DDBJ whole genome shotgun (WGS) entry which is preliminary data.</text>
</comment>
<evidence type="ECO:0000313" key="9">
    <source>
        <dbReference type="EMBL" id="PLC49797.1"/>
    </source>
</evidence>
<dbReference type="PROSITE" id="PS51349">
    <property type="entry name" value="FMN_HYDROXY_ACID_DH_2"/>
    <property type="match status" value="1"/>
</dbReference>
<keyword evidence="10" id="KW-1185">Reference proteome</keyword>
<feature type="binding site" evidence="7">
    <location>
        <position position="130"/>
    </location>
    <ligand>
        <name>FMN</name>
        <dbReference type="ChEBI" id="CHEBI:58210"/>
    </ligand>
</feature>
<dbReference type="PANTHER" id="PTHR10578:SF85">
    <property type="entry name" value="L-LACTATE DEHYDROGENASE"/>
    <property type="match status" value="1"/>
</dbReference>
<keyword evidence="3 7" id="KW-0288">FMN</keyword>
<dbReference type="EC" id="1.1.2.3" evidence="9"/>
<dbReference type="GO" id="GO:0010181">
    <property type="term" value="F:FMN binding"/>
    <property type="evidence" value="ECO:0007669"/>
    <property type="project" value="InterPro"/>
</dbReference>
<dbReference type="InterPro" id="IPR012133">
    <property type="entry name" value="Alpha-hydoxy_acid_DH_FMN"/>
</dbReference>
<organism evidence="9 10">
    <name type="scientific">Pollutimonas subterranea</name>
    <dbReference type="NCBI Taxonomy" id="2045210"/>
    <lineage>
        <taxon>Bacteria</taxon>
        <taxon>Pseudomonadati</taxon>
        <taxon>Pseudomonadota</taxon>
        <taxon>Betaproteobacteria</taxon>
        <taxon>Burkholderiales</taxon>
        <taxon>Alcaligenaceae</taxon>
        <taxon>Pollutimonas</taxon>
    </lineage>
</organism>
<feature type="binding site" evidence="7">
    <location>
        <position position="275"/>
    </location>
    <ligand>
        <name>FMN</name>
        <dbReference type="ChEBI" id="CHEBI:58210"/>
    </ligand>
</feature>
<feature type="binding site" evidence="7">
    <location>
        <position position="107"/>
    </location>
    <ligand>
        <name>FMN</name>
        <dbReference type="ChEBI" id="CHEBI:58210"/>
    </ligand>
</feature>
<dbReference type="Pfam" id="PF01070">
    <property type="entry name" value="FMN_dh"/>
    <property type="match status" value="1"/>
</dbReference>
<feature type="binding site" evidence="7">
    <location>
        <position position="165"/>
    </location>
    <ligand>
        <name>glyoxylate</name>
        <dbReference type="ChEBI" id="CHEBI:36655"/>
    </ligand>
</feature>
<feature type="binding site" evidence="7">
    <location>
        <position position="280"/>
    </location>
    <ligand>
        <name>glyoxylate</name>
        <dbReference type="ChEBI" id="CHEBI:36655"/>
    </ligand>
</feature>
<comment type="similarity">
    <text evidence="5">Belongs to the FMN-dependent alpha-hydroxy acid dehydrogenase family.</text>
</comment>
<feature type="binding site" evidence="7">
    <location>
        <position position="253"/>
    </location>
    <ligand>
        <name>FMN</name>
        <dbReference type="ChEBI" id="CHEBI:58210"/>
    </ligand>
</feature>
<dbReference type="GO" id="GO:0004459">
    <property type="term" value="F:L-lactate dehydrogenase (NAD+) activity"/>
    <property type="evidence" value="ECO:0007669"/>
    <property type="project" value="TreeGrafter"/>
</dbReference>
<dbReference type="RefSeq" id="WP_102073991.1">
    <property type="nucleotide sequence ID" value="NZ_PDNW01000008.1"/>
</dbReference>
<dbReference type="Proteomes" id="UP000234190">
    <property type="component" value="Unassembled WGS sequence"/>
</dbReference>
<evidence type="ECO:0000256" key="6">
    <source>
        <dbReference type="PIRSR" id="PIRSR000138-1"/>
    </source>
</evidence>
<proteinExistence type="inferred from homology"/>
<reference evidence="9 10" key="1">
    <citation type="submission" date="2017-10" db="EMBL/GenBank/DDBJ databases">
        <title>Two draft genome sequences of Pusillimonas sp. strains isolated from a nitrate- and radionuclide-contaminated groundwater in Russia.</title>
        <authorList>
            <person name="Grouzdev D.S."/>
            <person name="Tourova T.P."/>
            <person name="Goeva M.A."/>
            <person name="Babich T.L."/>
            <person name="Sokolova D.S."/>
            <person name="Abdullin R."/>
            <person name="Poltaraus A.B."/>
            <person name="Toshchakov S.V."/>
            <person name="Nazina T.N."/>
        </authorList>
    </citation>
    <scope>NUCLEOTIDE SEQUENCE [LARGE SCALE GENOMIC DNA]</scope>
    <source>
        <strain evidence="9 10">JR1/69-3-13</strain>
    </source>
</reference>
<feature type="binding site" evidence="7">
    <location>
        <position position="128"/>
    </location>
    <ligand>
        <name>FMN</name>
        <dbReference type="ChEBI" id="CHEBI:58210"/>
    </ligand>
</feature>
<dbReference type="InterPro" id="IPR037396">
    <property type="entry name" value="FMN_HAD"/>
</dbReference>
<evidence type="ECO:0000256" key="2">
    <source>
        <dbReference type="ARBA" id="ARBA00022630"/>
    </source>
</evidence>
<dbReference type="GO" id="GO:0005886">
    <property type="term" value="C:plasma membrane"/>
    <property type="evidence" value="ECO:0007669"/>
    <property type="project" value="TreeGrafter"/>
</dbReference>
<dbReference type="EMBL" id="PDNW01000008">
    <property type="protein sequence ID" value="PLC49797.1"/>
    <property type="molecule type" value="Genomic_DNA"/>
</dbReference>
<name>A0A2N4U465_9BURK</name>
<evidence type="ECO:0000256" key="5">
    <source>
        <dbReference type="ARBA" id="ARBA00024042"/>
    </source>
</evidence>
<dbReference type="CDD" id="cd02809">
    <property type="entry name" value="alpha_hydroxyacid_oxid_FMN"/>
    <property type="match status" value="1"/>
</dbReference>